<dbReference type="Proteomes" id="UP000287798">
    <property type="component" value="Unassembled WGS sequence"/>
</dbReference>
<dbReference type="Gene3D" id="3.10.20.280">
    <property type="entry name" value="RnfH-like"/>
    <property type="match status" value="1"/>
</dbReference>
<protein>
    <recommendedName>
        <fullName evidence="2">UPF0125 protein D6C00_01255</fullName>
    </recommendedName>
</protein>
<gene>
    <name evidence="3" type="ORF">D6C00_01255</name>
</gene>
<dbReference type="InterPro" id="IPR005346">
    <property type="entry name" value="RnfH"/>
</dbReference>
<comment type="caution">
    <text evidence="3">The sequence shown here is derived from an EMBL/GenBank/DDBJ whole genome shotgun (WGS) entry which is preliminary data.</text>
</comment>
<dbReference type="InterPro" id="IPR037021">
    <property type="entry name" value="RnfH_sf"/>
</dbReference>
<evidence type="ECO:0000256" key="2">
    <source>
        <dbReference type="HAMAP-Rule" id="MF_00460"/>
    </source>
</evidence>
<name>A0A426QG60_9GAMM</name>
<evidence type="ECO:0000256" key="1">
    <source>
        <dbReference type="ARBA" id="ARBA00010645"/>
    </source>
</evidence>
<accession>A0A426QG60</accession>
<organism evidence="3 4">
    <name type="scientific">Thiohalobacter thiocyanaticus</name>
    <dbReference type="NCBI Taxonomy" id="585455"/>
    <lineage>
        <taxon>Bacteria</taxon>
        <taxon>Pseudomonadati</taxon>
        <taxon>Pseudomonadota</taxon>
        <taxon>Gammaproteobacteria</taxon>
        <taxon>Thiohalobacterales</taxon>
        <taxon>Thiohalobacteraceae</taxon>
        <taxon>Thiohalobacter</taxon>
    </lineage>
</organism>
<dbReference type="InterPro" id="IPR016155">
    <property type="entry name" value="Mopterin_synth/thiamin_S_b"/>
</dbReference>
<evidence type="ECO:0000313" key="3">
    <source>
        <dbReference type="EMBL" id="RRQ20740.1"/>
    </source>
</evidence>
<dbReference type="HAMAP" id="MF_00460">
    <property type="entry name" value="UPF0125_RnfH"/>
    <property type="match status" value="1"/>
</dbReference>
<reference evidence="3 4" key="1">
    <citation type="journal article" date="2010" name="Int. J. Syst. Evol. Microbiol.">
        <title>Thiohalobacter thiocyanaticus gen. nov., sp. nov., a moderately halophilic, sulfur-oxidizing gammaproteobacterium from hypersaline lakes, that utilizes thiocyanate.</title>
        <authorList>
            <person name="Sorokin D.Y."/>
            <person name="Kovaleva O.L."/>
            <person name="Tourova T.P."/>
            <person name="Muyzer G."/>
        </authorList>
    </citation>
    <scope>NUCLEOTIDE SEQUENCE [LARGE SCALE GENOMIC DNA]</scope>
    <source>
        <strain evidence="3 4">Hrh1</strain>
    </source>
</reference>
<dbReference type="OrthoDB" id="9796575at2"/>
<dbReference type="AlphaFoldDB" id="A0A426QG60"/>
<evidence type="ECO:0000313" key="4">
    <source>
        <dbReference type="Proteomes" id="UP000287798"/>
    </source>
</evidence>
<dbReference type="EMBL" id="QZMU01000001">
    <property type="protein sequence ID" value="RRQ20740.1"/>
    <property type="molecule type" value="Genomic_DNA"/>
</dbReference>
<dbReference type="NCBIfam" id="NF002490">
    <property type="entry name" value="PRK01777.1"/>
    <property type="match status" value="1"/>
</dbReference>
<sequence>MWPVFNHELANTLGRPFYTGTAGLWKALIRIRVEVPMPAPITQLILAAGRLRGATTLRQAVEQSGILEQFPEIDLEQQQLGIFGKLNKPDTELLEGDRVEIYRPLIADPKEVRKQRAAAGKK</sequence>
<dbReference type="Pfam" id="PF03658">
    <property type="entry name" value="Ub-RnfH"/>
    <property type="match status" value="1"/>
</dbReference>
<dbReference type="PANTHER" id="PTHR37483">
    <property type="entry name" value="UPF0125 PROTEIN RATB"/>
    <property type="match status" value="1"/>
</dbReference>
<keyword evidence="4" id="KW-1185">Reference proteome</keyword>
<proteinExistence type="inferred from homology"/>
<dbReference type="PANTHER" id="PTHR37483:SF1">
    <property type="entry name" value="UPF0125 PROTEIN RATB"/>
    <property type="match status" value="1"/>
</dbReference>
<comment type="similarity">
    <text evidence="1 2">Belongs to the UPF0125 (RnfH) family.</text>
</comment>
<dbReference type="SUPFAM" id="SSF54285">
    <property type="entry name" value="MoaD/ThiS"/>
    <property type="match status" value="1"/>
</dbReference>